<proteinExistence type="inferred from homology"/>
<dbReference type="InterPro" id="IPR036388">
    <property type="entry name" value="WH-like_DNA-bd_sf"/>
</dbReference>
<dbReference type="CDD" id="cd06171">
    <property type="entry name" value="Sigma70_r4"/>
    <property type="match status" value="1"/>
</dbReference>
<dbReference type="GO" id="GO:0016987">
    <property type="term" value="F:sigma factor activity"/>
    <property type="evidence" value="ECO:0007669"/>
    <property type="project" value="UniProtKB-KW"/>
</dbReference>
<comment type="caution">
    <text evidence="8">The sequence shown here is derived from an EMBL/GenBank/DDBJ whole genome shotgun (WGS) entry which is preliminary data.</text>
</comment>
<dbReference type="EMBL" id="VIWT01000001">
    <property type="protein sequence ID" value="TWG00753.1"/>
    <property type="molecule type" value="Genomic_DNA"/>
</dbReference>
<keyword evidence="4" id="KW-0238">DNA-binding</keyword>
<sequence length="180" mass="20183">MTDERREAPGAGTDEELMRALYREHAGPLLGFVMHLVDGDRQRAEDVVQETLLRAWRHADQLTGEQHASLRPWLVTVARRIVIDNHRRSLARPPETDPGPLELLPAEDELDRALRMMAITDALGALTQPHREVIVETYLRGRSVPEAAAVLGVPEGTVKSRVFYALRSLRLALEERGVTS</sequence>
<accession>A0A561UN14</accession>
<keyword evidence="2" id="KW-0805">Transcription regulation</keyword>
<evidence type="ECO:0000256" key="4">
    <source>
        <dbReference type="ARBA" id="ARBA00023125"/>
    </source>
</evidence>
<dbReference type="Pfam" id="PF04545">
    <property type="entry name" value="Sigma70_r4"/>
    <property type="match status" value="1"/>
</dbReference>
<dbReference type="PANTHER" id="PTHR43133:SF52">
    <property type="entry name" value="ECF RNA POLYMERASE SIGMA FACTOR SIGL"/>
    <property type="match status" value="1"/>
</dbReference>
<evidence type="ECO:0000256" key="3">
    <source>
        <dbReference type="ARBA" id="ARBA00023082"/>
    </source>
</evidence>
<dbReference type="InterPro" id="IPR007630">
    <property type="entry name" value="RNA_pol_sigma70_r4"/>
</dbReference>
<dbReference type="AlphaFoldDB" id="A0A561UN14"/>
<evidence type="ECO:0000313" key="8">
    <source>
        <dbReference type="EMBL" id="TWG00753.1"/>
    </source>
</evidence>
<dbReference type="NCBIfam" id="NF007227">
    <property type="entry name" value="PRK09645.1"/>
    <property type="match status" value="1"/>
</dbReference>
<dbReference type="InterPro" id="IPR007627">
    <property type="entry name" value="RNA_pol_sigma70_r2"/>
</dbReference>
<dbReference type="InterPro" id="IPR014284">
    <property type="entry name" value="RNA_pol_sigma-70_dom"/>
</dbReference>
<reference evidence="8 9" key="1">
    <citation type="submission" date="2019-06" db="EMBL/GenBank/DDBJ databases">
        <title>Sequencing the genomes of 1000 actinobacteria strains.</title>
        <authorList>
            <person name="Klenk H.-P."/>
        </authorList>
    </citation>
    <scope>NUCLEOTIDE SEQUENCE [LARGE SCALE GENOMIC DNA]</scope>
    <source>
        <strain evidence="8 9">DSM 44826</strain>
    </source>
</reference>
<organism evidence="8 9">
    <name type="scientific">Kitasatospora viridis</name>
    <dbReference type="NCBI Taxonomy" id="281105"/>
    <lineage>
        <taxon>Bacteria</taxon>
        <taxon>Bacillati</taxon>
        <taxon>Actinomycetota</taxon>
        <taxon>Actinomycetes</taxon>
        <taxon>Kitasatosporales</taxon>
        <taxon>Streptomycetaceae</taxon>
        <taxon>Kitasatospora</taxon>
    </lineage>
</organism>
<dbReference type="InterPro" id="IPR013325">
    <property type="entry name" value="RNA_pol_sigma_r2"/>
</dbReference>
<dbReference type="Pfam" id="PF04542">
    <property type="entry name" value="Sigma70_r2"/>
    <property type="match status" value="1"/>
</dbReference>
<evidence type="ECO:0000256" key="2">
    <source>
        <dbReference type="ARBA" id="ARBA00023015"/>
    </source>
</evidence>
<name>A0A561UN14_9ACTN</name>
<dbReference type="InterPro" id="IPR013324">
    <property type="entry name" value="RNA_pol_sigma_r3/r4-like"/>
</dbReference>
<protein>
    <submittedName>
        <fullName evidence="8">RNA polymerase sigma-70 factor (ECF subfamily)</fullName>
    </submittedName>
</protein>
<dbReference type="PANTHER" id="PTHR43133">
    <property type="entry name" value="RNA POLYMERASE ECF-TYPE SIGMA FACTO"/>
    <property type="match status" value="1"/>
</dbReference>
<evidence type="ECO:0000259" key="7">
    <source>
        <dbReference type="Pfam" id="PF04545"/>
    </source>
</evidence>
<evidence type="ECO:0000256" key="1">
    <source>
        <dbReference type="ARBA" id="ARBA00010641"/>
    </source>
</evidence>
<feature type="domain" description="RNA polymerase sigma-70 region 2" evidence="6">
    <location>
        <begin position="21"/>
        <end position="88"/>
    </location>
</feature>
<evidence type="ECO:0000313" key="9">
    <source>
        <dbReference type="Proteomes" id="UP000317940"/>
    </source>
</evidence>
<dbReference type="SUPFAM" id="SSF88659">
    <property type="entry name" value="Sigma3 and sigma4 domains of RNA polymerase sigma factors"/>
    <property type="match status" value="1"/>
</dbReference>
<dbReference type="Gene3D" id="1.10.10.10">
    <property type="entry name" value="Winged helix-like DNA-binding domain superfamily/Winged helix DNA-binding domain"/>
    <property type="match status" value="1"/>
</dbReference>
<dbReference type="Gene3D" id="1.10.1740.10">
    <property type="match status" value="1"/>
</dbReference>
<keyword evidence="9" id="KW-1185">Reference proteome</keyword>
<dbReference type="Proteomes" id="UP000317940">
    <property type="component" value="Unassembled WGS sequence"/>
</dbReference>
<dbReference type="GO" id="GO:0006352">
    <property type="term" value="P:DNA-templated transcription initiation"/>
    <property type="evidence" value="ECO:0007669"/>
    <property type="project" value="InterPro"/>
</dbReference>
<feature type="domain" description="RNA polymerase sigma-70 region 4" evidence="7">
    <location>
        <begin position="122"/>
        <end position="170"/>
    </location>
</feature>
<comment type="similarity">
    <text evidence="1">Belongs to the sigma-70 factor family. ECF subfamily.</text>
</comment>
<dbReference type="RefSeq" id="WP_281292694.1">
    <property type="nucleotide sequence ID" value="NZ_BAAAMZ010000003.1"/>
</dbReference>
<gene>
    <name evidence="8" type="ORF">FHX73_114633</name>
</gene>
<dbReference type="NCBIfam" id="TIGR02937">
    <property type="entry name" value="sigma70-ECF"/>
    <property type="match status" value="1"/>
</dbReference>
<dbReference type="GO" id="GO:0003677">
    <property type="term" value="F:DNA binding"/>
    <property type="evidence" value="ECO:0007669"/>
    <property type="project" value="UniProtKB-KW"/>
</dbReference>
<dbReference type="SUPFAM" id="SSF88946">
    <property type="entry name" value="Sigma2 domain of RNA polymerase sigma factors"/>
    <property type="match status" value="1"/>
</dbReference>
<evidence type="ECO:0000259" key="6">
    <source>
        <dbReference type="Pfam" id="PF04542"/>
    </source>
</evidence>
<keyword evidence="5" id="KW-0804">Transcription</keyword>
<keyword evidence="3" id="KW-0731">Sigma factor</keyword>
<dbReference type="InterPro" id="IPR039425">
    <property type="entry name" value="RNA_pol_sigma-70-like"/>
</dbReference>
<evidence type="ECO:0000256" key="5">
    <source>
        <dbReference type="ARBA" id="ARBA00023163"/>
    </source>
</evidence>